<proteinExistence type="predicted"/>
<evidence type="ECO:0000313" key="2">
    <source>
        <dbReference type="EMBL" id="CAH2090793.1"/>
    </source>
</evidence>
<dbReference type="EMBL" id="CAKOGL010000010">
    <property type="protein sequence ID" value="CAH2090793.1"/>
    <property type="molecule type" value="Genomic_DNA"/>
</dbReference>
<name>A0AAU9TUU1_EUPED</name>
<reference evidence="2" key="1">
    <citation type="submission" date="2022-03" db="EMBL/GenBank/DDBJ databases">
        <authorList>
            <person name="Tunstrom K."/>
        </authorList>
    </citation>
    <scope>NUCLEOTIDE SEQUENCE</scope>
</reference>
<sequence length="370" mass="41542">MQPRLLDGTPPGTQGTCTPNGWTTGEYYPTLDYAKNNVVILSLVPHTTHKMQPMDVAIYGPLKTYFEREVNAFQKTHTGHIINQYDVARRLSPVFLKCAVVINAVHGFERHGIWLVNKYAFGDEDHEPAAVITDTSNMNIRTEGTKSSEPERVIPEFFAETSSTPSPSLLEEFIPSSSVRPFRRPFIYPLVEVIPSQNRATPSVLQAPGAPIIYYFKTPEKIRSNVECSPELEPGCSQIASAVDPDIATNAQKSDTMLLEIEEDNQRNTNRDKLRSPKPGCSTSHYSPFVLRPIPNPAKSITTRKRNLQKTEILKSTPIKEGQKEKFEKNKTKKVTIRLDDKSANVPIKTVPKKTKTGKKNQKTAKKLNR</sequence>
<dbReference type="AlphaFoldDB" id="A0AAU9TUU1"/>
<organism evidence="2 3">
    <name type="scientific">Euphydryas editha</name>
    <name type="common">Edith's checkerspot</name>
    <dbReference type="NCBI Taxonomy" id="104508"/>
    <lineage>
        <taxon>Eukaryota</taxon>
        <taxon>Metazoa</taxon>
        <taxon>Ecdysozoa</taxon>
        <taxon>Arthropoda</taxon>
        <taxon>Hexapoda</taxon>
        <taxon>Insecta</taxon>
        <taxon>Pterygota</taxon>
        <taxon>Neoptera</taxon>
        <taxon>Endopterygota</taxon>
        <taxon>Lepidoptera</taxon>
        <taxon>Glossata</taxon>
        <taxon>Ditrysia</taxon>
        <taxon>Papilionoidea</taxon>
        <taxon>Nymphalidae</taxon>
        <taxon>Nymphalinae</taxon>
        <taxon>Euphydryas</taxon>
    </lineage>
</organism>
<feature type="compositionally biased region" description="Basic residues" evidence="1">
    <location>
        <begin position="351"/>
        <end position="370"/>
    </location>
</feature>
<comment type="caution">
    <text evidence="2">The sequence shown here is derived from an EMBL/GenBank/DDBJ whole genome shotgun (WGS) entry which is preliminary data.</text>
</comment>
<protein>
    <recommendedName>
        <fullName evidence="4">DDE-1 domain-containing protein</fullName>
    </recommendedName>
</protein>
<dbReference type="Proteomes" id="UP001153954">
    <property type="component" value="Unassembled WGS sequence"/>
</dbReference>
<feature type="region of interest" description="Disordered" evidence="1">
    <location>
        <begin position="338"/>
        <end position="370"/>
    </location>
</feature>
<feature type="region of interest" description="Disordered" evidence="1">
    <location>
        <begin position="263"/>
        <end position="297"/>
    </location>
</feature>
<evidence type="ECO:0000313" key="3">
    <source>
        <dbReference type="Proteomes" id="UP001153954"/>
    </source>
</evidence>
<evidence type="ECO:0008006" key="4">
    <source>
        <dbReference type="Google" id="ProtNLM"/>
    </source>
</evidence>
<evidence type="ECO:0000256" key="1">
    <source>
        <dbReference type="SAM" id="MobiDB-lite"/>
    </source>
</evidence>
<gene>
    <name evidence="2" type="ORF">EEDITHA_LOCUS6718</name>
</gene>
<keyword evidence="3" id="KW-1185">Reference proteome</keyword>
<feature type="compositionally biased region" description="Basic and acidic residues" evidence="1">
    <location>
        <begin position="264"/>
        <end position="275"/>
    </location>
</feature>
<accession>A0AAU9TUU1</accession>